<sequence length="335" mass="37590">MILITGGTGLVGGHLLYRFRESGKNIIATYRNIDAIEKTREIFESYEVGASSMVDGFQWMEADILEIPSLEKVMKNVKYVYHCAAAIDNSSFEELKSINMRGTENVINVALHYGIKKLCYVSSIAALGDPIGARLINEEDFFNLDGLNTDYAITKFGAEMEAWRATQEELDIIIVNPGIVLGEGNWKNGSGQFFSKTATGNRFYTKGSSGFIDVRDVTSLMVRLMESSSHNERFILISENRSYKSILDKIALALEKKKPNIYLSKSLLLMTSYFLKVLNILGFKRTLSTAKVESLTSTTNYSNDKIIEATDFKFTPIDETILRIATCYLNKSNLE</sequence>
<name>A0A1Z8AVR4_9FLAO</name>
<organism evidence="2 3">
    <name type="scientific">Nonlabens dokdonensis</name>
    <dbReference type="NCBI Taxonomy" id="328515"/>
    <lineage>
        <taxon>Bacteria</taxon>
        <taxon>Pseudomonadati</taxon>
        <taxon>Bacteroidota</taxon>
        <taxon>Flavobacteriia</taxon>
        <taxon>Flavobacteriales</taxon>
        <taxon>Flavobacteriaceae</taxon>
        <taxon>Nonlabens</taxon>
    </lineage>
</organism>
<gene>
    <name evidence="2" type="ORF">A9Q93_08325</name>
</gene>
<dbReference type="InterPro" id="IPR051783">
    <property type="entry name" value="NAD(P)-dependent_oxidoreduct"/>
</dbReference>
<dbReference type="Pfam" id="PF01370">
    <property type="entry name" value="Epimerase"/>
    <property type="match status" value="1"/>
</dbReference>
<dbReference type="Proteomes" id="UP000196102">
    <property type="component" value="Unassembled WGS sequence"/>
</dbReference>
<evidence type="ECO:0000259" key="1">
    <source>
        <dbReference type="Pfam" id="PF01370"/>
    </source>
</evidence>
<comment type="caution">
    <text evidence="2">The sequence shown here is derived from an EMBL/GenBank/DDBJ whole genome shotgun (WGS) entry which is preliminary data.</text>
</comment>
<dbReference type="InterPro" id="IPR001509">
    <property type="entry name" value="Epimerase_deHydtase"/>
</dbReference>
<dbReference type="GO" id="GO:0005737">
    <property type="term" value="C:cytoplasm"/>
    <property type="evidence" value="ECO:0007669"/>
    <property type="project" value="TreeGrafter"/>
</dbReference>
<dbReference type="PANTHER" id="PTHR48079:SF6">
    <property type="entry name" value="NAD(P)-BINDING DOMAIN-CONTAINING PROTEIN-RELATED"/>
    <property type="match status" value="1"/>
</dbReference>
<reference evidence="3" key="1">
    <citation type="journal article" date="2017" name="Proc. Natl. Acad. Sci. U.S.A.">
        <title>Simulation of Deepwater Horizon oil plume reveals substrate specialization within a complex community of hydrocarbon-degraders.</title>
        <authorList>
            <person name="Hu P."/>
            <person name="Dubinsky E.A."/>
            <person name="Probst A.J."/>
            <person name="Wang J."/>
            <person name="Sieber C.M.K."/>
            <person name="Tom L.M."/>
            <person name="Gardinali P."/>
            <person name="Banfield J.F."/>
            <person name="Atlas R.M."/>
            <person name="Andersen G.L."/>
        </authorList>
    </citation>
    <scope>NUCLEOTIDE SEQUENCE [LARGE SCALE GENOMIC DNA]</scope>
</reference>
<dbReference type="PANTHER" id="PTHR48079">
    <property type="entry name" value="PROTEIN YEEZ"/>
    <property type="match status" value="1"/>
</dbReference>
<accession>A0A1Z8AVR4</accession>
<dbReference type="InterPro" id="IPR036291">
    <property type="entry name" value="NAD(P)-bd_dom_sf"/>
</dbReference>
<dbReference type="Gene3D" id="3.40.50.720">
    <property type="entry name" value="NAD(P)-binding Rossmann-like Domain"/>
    <property type="match status" value="1"/>
</dbReference>
<dbReference type="EMBL" id="MAAX01000124">
    <property type="protein sequence ID" value="OUS14422.1"/>
    <property type="molecule type" value="Genomic_DNA"/>
</dbReference>
<feature type="domain" description="NAD-dependent epimerase/dehydratase" evidence="1">
    <location>
        <begin position="2"/>
        <end position="232"/>
    </location>
</feature>
<dbReference type="SUPFAM" id="SSF51735">
    <property type="entry name" value="NAD(P)-binding Rossmann-fold domains"/>
    <property type="match status" value="1"/>
</dbReference>
<dbReference type="AlphaFoldDB" id="A0A1Z8AVR4"/>
<evidence type="ECO:0000313" key="3">
    <source>
        <dbReference type="Proteomes" id="UP000196102"/>
    </source>
</evidence>
<proteinExistence type="predicted"/>
<protein>
    <submittedName>
        <fullName evidence="2">Nucleoside-diphosphate sugar epimerase</fullName>
    </submittedName>
</protein>
<evidence type="ECO:0000313" key="2">
    <source>
        <dbReference type="EMBL" id="OUS14422.1"/>
    </source>
</evidence>
<dbReference type="RefSeq" id="WP_303686957.1">
    <property type="nucleotide sequence ID" value="NZ_CAJXYO010000008.1"/>
</dbReference>
<dbReference type="GO" id="GO:0004029">
    <property type="term" value="F:aldehyde dehydrogenase (NAD+) activity"/>
    <property type="evidence" value="ECO:0007669"/>
    <property type="project" value="TreeGrafter"/>
</dbReference>